<keyword evidence="1" id="KW-0678">Repressor</keyword>
<evidence type="ECO:0000256" key="4">
    <source>
        <dbReference type="ARBA" id="ARBA00023163"/>
    </source>
</evidence>
<protein>
    <submittedName>
        <fullName evidence="6">LacI family transcriptional regulator</fullName>
    </submittedName>
</protein>
<dbReference type="RefSeq" id="WP_189085306.1">
    <property type="nucleotide sequence ID" value="NZ_BMRJ01000002.1"/>
</dbReference>
<comment type="caution">
    <text evidence="6">The sequence shown here is derived from an EMBL/GenBank/DDBJ whole genome shotgun (WGS) entry which is preliminary data.</text>
</comment>
<reference evidence="6" key="1">
    <citation type="journal article" date="2014" name="Int. J. Syst. Evol. Microbiol.">
        <title>Complete genome sequence of Corynebacterium casei LMG S-19264T (=DSM 44701T), isolated from a smear-ripened cheese.</title>
        <authorList>
            <consortium name="US DOE Joint Genome Institute (JGI-PGF)"/>
            <person name="Walter F."/>
            <person name="Albersmeier A."/>
            <person name="Kalinowski J."/>
            <person name="Ruckert C."/>
        </authorList>
    </citation>
    <scope>NUCLEOTIDE SEQUENCE</scope>
    <source>
        <strain evidence="6">JCM 3346</strain>
    </source>
</reference>
<dbReference type="CDD" id="cd06267">
    <property type="entry name" value="PBP1_LacI_sugar_binding-like"/>
    <property type="match status" value="1"/>
</dbReference>
<organism evidence="6 7">
    <name type="scientific">Agromyces mediolanus</name>
    <name type="common">Corynebacterium mediolanum</name>
    <dbReference type="NCBI Taxonomy" id="41986"/>
    <lineage>
        <taxon>Bacteria</taxon>
        <taxon>Bacillati</taxon>
        <taxon>Actinomycetota</taxon>
        <taxon>Actinomycetes</taxon>
        <taxon>Micrococcales</taxon>
        <taxon>Microbacteriaceae</taxon>
        <taxon>Agromyces</taxon>
    </lineage>
</organism>
<dbReference type="PROSITE" id="PS00356">
    <property type="entry name" value="HTH_LACI_1"/>
    <property type="match status" value="1"/>
</dbReference>
<dbReference type="InterPro" id="IPR010982">
    <property type="entry name" value="Lambda_DNA-bd_dom_sf"/>
</dbReference>
<evidence type="ECO:0000256" key="1">
    <source>
        <dbReference type="ARBA" id="ARBA00022491"/>
    </source>
</evidence>
<dbReference type="InterPro" id="IPR000843">
    <property type="entry name" value="HTH_LacI"/>
</dbReference>
<evidence type="ECO:0000256" key="2">
    <source>
        <dbReference type="ARBA" id="ARBA00023015"/>
    </source>
</evidence>
<keyword evidence="7" id="KW-1185">Reference proteome</keyword>
<dbReference type="PROSITE" id="PS50932">
    <property type="entry name" value="HTH_LACI_2"/>
    <property type="match status" value="1"/>
</dbReference>
<evidence type="ECO:0000256" key="3">
    <source>
        <dbReference type="ARBA" id="ARBA00023125"/>
    </source>
</evidence>
<dbReference type="InterPro" id="IPR028082">
    <property type="entry name" value="Peripla_BP_I"/>
</dbReference>
<keyword evidence="4" id="KW-0804">Transcription</keyword>
<dbReference type="CDD" id="cd01392">
    <property type="entry name" value="HTH_LacI"/>
    <property type="match status" value="1"/>
</dbReference>
<evidence type="ECO:0000313" key="7">
    <source>
        <dbReference type="Proteomes" id="UP000610303"/>
    </source>
</evidence>
<dbReference type="PANTHER" id="PTHR30146:SF148">
    <property type="entry name" value="HTH-TYPE TRANSCRIPTIONAL REPRESSOR PURR-RELATED"/>
    <property type="match status" value="1"/>
</dbReference>
<dbReference type="GO" id="GO:0003700">
    <property type="term" value="F:DNA-binding transcription factor activity"/>
    <property type="evidence" value="ECO:0007669"/>
    <property type="project" value="TreeGrafter"/>
</dbReference>
<dbReference type="PANTHER" id="PTHR30146">
    <property type="entry name" value="LACI-RELATED TRANSCRIPTIONAL REPRESSOR"/>
    <property type="match status" value="1"/>
</dbReference>
<evidence type="ECO:0000259" key="5">
    <source>
        <dbReference type="PROSITE" id="PS50932"/>
    </source>
</evidence>
<dbReference type="Pfam" id="PF13377">
    <property type="entry name" value="Peripla_BP_3"/>
    <property type="match status" value="1"/>
</dbReference>
<proteinExistence type="predicted"/>
<keyword evidence="2" id="KW-0805">Transcription regulation</keyword>
<dbReference type="Proteomes" id="UP000610303">
    <property type="component" value="Unassembled WGS sequence"/>
</dbReference>
<dbReference type="GO" id="GO:0000976">
    <property type="term" value="F:transcription cis-regulatory region binding"/>
    <property type="evidence" value="ECO:0007669"/>
    <property type="project" value="TreeGrafter"/>
</dbReference>
<dbReference type="SUPFAM" id="SSF47413">
    <property type="entry name" value="lambda repressor-like DNA-binding domains"/>
    <property type="match status" value="1"/>
</dbReference>
<dbReference type="InterPro" id="IPR046335">
    <property type="entry name" value="LacI/GalR-like_sensor"/>
</dbReference>
<name>A0A918CLB8_AGRME</name>
<dbReference type="Gene3D" id="3.40.50.2300">
    <property type="match status" value="2"/>
</dbReference>
<dbReference type="SMART" id="SM00354">
    <property type="entry name" value="HTH_LACI"/>
    <property type="match status" value="1"/>
</dbReference>
<keyword evidence="3" id="KW-0238">DNA-binding</keyword>
<accession>A0A918CLB8</accession>
<dbReference type="SUPFAM" id="SSF53822">
    <property type="entry name" value="Periplasmic binding protein-like I"/>
    <property type="match status" value="1"/>
</dbReference>
<evidence type="ECO:0000313" key="6">
    <source>
        <dbReference type="EMBL" id="GGR27155.1"/>
    </source>
</evidence>
<dbReference type="EMBL" id="BMRJ01000002">
    <property type="protein sequence ID" value="GGR27155.1"/>
    <property type="molecule type" value="Genomic_DNA"/>
</dbReference>
<feature type="domain" description="HTH lacI-type" evidence="5">
    <location>
        <begin position="5"/>
        <end position="59"/>
    </location>
</feature>
<dbReference type="AlphaFoldDB" id="A0A918CLB8"/>
<dbReference type="Gene3D" id="1.10.260.40">
    <property type="entry name" value="lambda repressor-like DNA-binding domains"/>
    <property type="match status" value="1"/>
</dbReference>
<dbReference type="Pfam" id="PF00356">
    <property type="entry name" value="LacI"/>
    <property type="match status" value="1"/>
</dbReference>
<gene>
    <name evidence="6" type="ORF">GCM10010196_20870</name>
</gene>
<sequence>MPHAVTLQEVADAAGVSVATASRALSGKNRVAADTVAKVRAVAAELGYRVDPIARALREGSTRIVGMIVPVIGNPYFAQLVDAVEHELHRAGFELLLADSHGELAEESRRLTVFGDRKVDGIVIVPSHRQRSAGALRAVGAEIPLVQIDRSAGVSLADYVGVDNEIGLALALEHVHERGARSLVYVGADDVTSSGVERWNAFDRTVDREAVAVGEPFRGDFSLATGAAAADALVARGELPDAVIAASDLIALGLIGRLREHGVEVPRDLLVTGFDGTELSQVLAPTLTTVVQPIEAVAADAIGFLLSRVAGSTAPVRSSRVAPTLLVGGSTTR</sequence>
<reference evidence="6" key="2">
    <citation type="submission" date="2020-09" db="EMBL/GenBank/DDBJ databases">
        <authorList>
            <person name="Sun Q."/>
            <person name="Ohkuma M."/>
        </authorList>
    </citation>
    <scope>NUCLEOTIDE SEQUENCE</scope>
    <source>
        <strain evidence="6">JCM 3346</strain>
    </source>
</reference>